<name>A0ABY3SBZ0_9BACL</name>
<dbReference type="EMBL" id="CP090978">
    <property type="protein sequence ID" value="UJF31522.1"/>
    <property type="molecule type" value="Genomic_DNA"/>
</dbReference>
<keyword evidence="2" id="KW-1185">Reference proteome</keyword>
<evidence type="ECO:0000313" key="2">
    <source>
        <dbReference type="Proteomes" id="UP001649230"/>
    </source>
</evidence>
<accession>A0ABY3SBZ0</accession>
<dbReference type="RefSeq" id="WP_235117868.1">
    <property type="nucleotide sequence ID" value="NZ_CP090978.1"/>
</dbReference>
<proteinExistence type="predicted"/>
<sequence length="80" mass="9191">MWKPMLHTDRMDIQMNTENQIMEIKLAAQDPSSPVSIQLNHAEVIEMIQAMLEINRNFRGDKAYFEPAPLNGPPESDTHL</sequence>
<evidence type="ECO:0000313" key="1">
    <source>
        <dbReference type="EMBL" id="UJF31522.1"/>
    </source>
</evidence>
<gene>
    <name evidence="1" type="ORF">L0M14_17080</name>
</gene>
<reference evidence="1 2" key="1">
    <citation type="journal article" date="2024" name="Int. J. Syst. Evol. Microbiol.">
        <title>Paenibacillus hexagrammi sp. nov., a novel bacterium isolated from the gut content of Hexagrammos agrammus.</title>
        <authorList>
            <person name="Jung H.K."/>
            <person name="Kim D.G."/>
            <person name="Zin H."/>
            <person name="Park J."/>
            <person name="Jung H."/>
            <person name="Kim Y.O."/>
            <person name="Kong H.J."/>
            <person name="Kim J.W."/>
            <person name="Kim Y.S."/>
        </authorList>
    </citation>
    <scope>NUCLEOTIDE SEQUENCE [LARGE SCALE GENOMIC DNA]</scope>
    <source>
        <strain evidence="1 2">YPD9-1</strain>
    </source>
</reference>
<dbReference type="Proteomes" id="UP001649230">
    <property type="component" value="Chromosome"/>
</dbReference>
<organism evidence="1 2">
    <name type="scientific">Paenibacillus hexagrammi</name>
    <dbReference type="NCBI Taxonomy" id="2908839"/>
    <lineage>
        <taxon>Bacteria</taxon>
        <taxon>Bacillati</taxon>
        <taxon>Bacillota</taxon>
        <taxon>Bacilli</taxon>
        <taxon>Bacillales</taxon>
        <taxon>Paenibacillaceae</taxon>
        <taxon>Paenibacillus</taxon>
    </lineage>
</organism>
<protein>
    <submittedName>
        <fullName evidence="1">Uncharacterized protein</fullName>
    </submittedName>
</protein>